<evidence type="ECO:0000313" key="3">
    <source>
        <dbReference type="Proteomes" id="UP000078200"/>
    </source>
</evidence>
<evidence type="ECO:0000256" key="1">
    <source>
        <dbReference type="SAM" id="Phobius"/>
    </source>
</evidence>
<proteinExistence type="predicted"/>
<dbReference type="Proteomes" id="UP000078200">
    <property type="component" value="Unassembled WGS sequence"/>
</dbReference>
<feature type="transmembrane region" description="Helical" evidence="1">
    <location>
        <begin position="91"/>
        <end position="113"/>
    </location>
</feature>
<reference evidence="2" key="1">
    <citation type="submission" date="2020-05" db="UniProtKB">
        <authorList>
            <consortium name="EnsemblMetazoa"/>
        </authorList>
    </citation>
    <scope>IDENTIFICATION</scope>
    <source>
        <strain evidence="2">TTRI</strain>
    </source>
</reference>
<dbReference type="VEuPathDB" id="VectorBase:GAUT019865"/>
<sequence length="114" mass="13207">MPDSQKYMLLQNAVARNFATSCIQARKSSLTAPTQGLFFDLKQSEKETPLAIFHVTTCCGFLVCLRIIDWLEFFNASHMTYGVYSHWECLLGFYFAGYGVGDQFFNYVLVFWWN</sequence>
<dbReference type="AlphaFoldDB" id="A0A1A9UYK0"/>
<keyword evidence="1" id="KW-0472">Membrane</keyword>
<keyword evidence="1" id="KW-0812">Transmembrane</keyword>
<dbReference type="EnsemblMetazoa" id="GAUT019865-RA">
    <property type="protein sequence ID" value="GAUT019865-PA"/>
    <property type="gene ID" value="GAUT019865"/>
</dbReference>
<organism evidence="2 3">
    <name type="scientific">Glossina austeni</name>
    <name type="common">Savannah tsetse fly</name>
    <dbReference type="NCBI Taxonomy" id="7395"/>
    <lineage>
        <taxon>Eukaryota</taxon>
        <taxon>Metazoa</taxon>
        <taxon>Ecdysozoa</taxon>
        <taxon>Arthropoda</taxon>
        <taxon>Hexapoda</taxon>
        <taxon>Insecta</taxon>
        <taxon>Pterygota</taxon>
        <taxon>Neoptera</taxon>
        <taxon>Endopterygota</taxon>
        <taxon>Diptera</taxon>
        <taxon>Brachycera</taxon>
        <taxon>Muscomorpha</taxon>
        <taxon>Hippoboscoidea</taxon>
        <taxon>Glossinidae</taxon>
        <taxon>Glossina</taxon>
    </lineage>
</organism>
<keyword evidence="3" id="KW-1185">Reference proteome</keyword>
<protein>
    <submittedName>
        <fullName evidence="2">Uncharacterized protein</fullName>
    </submittedName>
</protein>
<name>A0A1A9UYK0_GLOAU</name>
<feature type="transmembrane region" description="Helical" evidence="1">
    <location>
        <begin position="50"/>
        <end position="71"/>
    </location>
</feature>
<evidence type="ECO:0000313" key="2">
    <source>
        <dbReference type="EnsemblMetazoa" id="GAUT019865-PA"/>
    </source>
</evidence>
<accession>A0A1A9UYK0</accession>
<keyword evidence="1" id="KW-1133">Transmembrane helix</keyword>